<sequence>MPPMSQLAIIEQQILVRRGLESLLSNHPQVELAAVAADSAGLRASNPRGYDVIVYGVPQAERRPFSETVGALAGIGRVLILAEFTQLQPVTDALRAGAFGCVGKQATEEELLRAVSAVAQGGVYVSPGLADRMLSELRQPVAGAASPALAQREMEALRWLATGLTHGQIARRMGLTETTVSTYVKRIRSKLNVGNKADLTRKAIQLGLLSAEFQSSVDATVPGFPPAA</sequence>
<dbReference type="SUPFAM" id="SSF46894">
    <property type="entry name" value="C-terminal effector domain of the bipartite response regulators"/>
    <property type="match status" value="1"/>
</dbReference>
<dbReference type="Pfam" id="PF00196">
    <property type="entry name" value="GerE"/>
    <property type="match status" value="1"/>
</dbReference>
<dbReference type="SUPFAM" id="SSF52172">
    <property type="entry name" value="CheY-like"/>
    <property type="match status" value="1"/>
</dbReference>
<keyword evidence="1" id="KW-0238">DNA-binding</keyword>
<accession>A0ABS7QWC3</accession>
<dbReference type="PRINTS" id="PR00038">
    <property type="entry name" value="HTHLUXR"/>
</dbReference>
<dbReference type="EMBL" id="JAINVZ010000013">
    <property type="protein sequence ID" value="MBY8886969.1"/>
    <property type="molecule type" value="Genomic_DNA"/>
</dbReference>
<reference evidence="3 4" key="1">
    <citation type="submission" date="2021-08" db="EMBL/GenBank/DDBJ databases">
        <title>Streptomyces sp. PTM05 isolated from lichen.</title>
        <authorList>
            <person name="Somphong A."/>
            <person name="Phongsopitanun W."/>
            <person name="Tanasupawat S."/>
        </authorList>
    </citation>
    <scope>NUCLEOTIDE SEQUENCE [LARGE SCALE GENOMIC DNA]</scope>
    <source>
        <strain evidence="3 4">Ptm05</strain>
    </source>
</reference>
<gene>
    <name evidence="3" type="ORF">K7472_19205</name>
</gene>
<dbReference type="InterPro" id="IPR016032">
    <property type="entry name" value="Sig_transdc_resp-reg_C-effctor"/>
</dbReference>
<dbReference type="PANTHER" id="PTHR43214">
    <property type="entry name" value="TWO-COMPONENT RESPONSE REGULATOR"/>
    <property type="match status" value="1"/>
</dbReference>
<proteinExistence type="predicted"/>
<protein>
    <submittedName>
        <fullName evidence="3">Response regulator transcription factor</fullName>
    </submittedName>
</protein>
<dbReference type="Gene3D" id="3.40.50.2300">
    <property type="match status" value="1"/>
</dbReference>
<evidence type="ECO:0000259" key="2">
    <source>
        <dbReference type="PROSITE" id="PS50043"/>
    </source>
</evidence>
<dbReference type="InterPro" id="IPR039420">
    <property type="entry name" value="WalR-like"/>
</dbReference>
<name>A0ABS7QWC3_9ACTN</name>
<dbReference type="SMART" id="SM00421">
    <property type="entry name" value="HTH_LUXR"/>
    <property type="match status" value="1"/>
</dbReference>
<dbReference type="PROSITE" id="PS50043">
    <property type="entry name" value="HTH_LUXR_2"/>
    <property type="match status" value="1"/>
</dbReference>
<keyword evidence="4" id="KW-1185">Reference proteome</keyword>
<dbReference type="InterPro" id="IPR000792">
    <property type="entry name" value="Tscrpt_reg_LuxR_C"/>
</dbReference>
<feature type="domain" description="HTH luxR-type" evidence="2">
    <location>
        <begin position="142"/>
        <end position="207"/>
    </location>
</feature>
<dbReference type="Proteomes" id="UP001198565">
    <property type="component" value="Unassembled WGS sequence"/>
</dbReference>
<comment type="caution">
    <text evidence="3">The sequence shown here is derived from an EMBL/GenBank/DDBJ whole genome shotgun (WGS) entry which is preliminary data.</text>
</comment>
<organism evidence="3 4">
    <name type="scientific">Streptantibioticus parmotrematis</name>
    <dbReference type="NCBI Taxonomy" id="2873249"/>
    <lineage>
        <taxon>Bacteria</taxon>
        <taxon>Bacillati</taxon>
        <taxon>Actinomycetota</taxon>
        <taxon>Actinomycetes</taxon>
        <taxon>Kitasatosporales</taxon>
        <taxon>Streptomycetaceae</taxon>
        <taxon>Streptantibioticus</taxon>
    </lineage>
</organism>
<evidence type="ECO:0000313" key="3">
    <source>
        <dbReference type="EMBL" id="MBY8886969.1"/>
    </source>
</evidence>
<evidence type="ECO:0000256" key="1">
    <source>
        <dbReference type="ARBA" id="ARBA00023125"/>
    </source>
</evidence>
<dbReference type="CDD" id="cd06170">
    <property type="entry name" value="LuxR_C_like"/>
    <property type="match status" value="1"/>
</dbReference>
<evidence type="ECO:0000313" key="4">
    <source>
        <dbReference type="Proteomes" id="UP001198565"/>
    </source>
</evidence>
<dbReference type="InterPro" id="IPR011006">
    <property type="entry name" value="CheY-like_superfamily"/>
</dbReference>